<proteinExistence type="predicted"/>
<reference evidence="2 3" key="1">
    <citation type="submission" date="2006-12" db="EMBL/GenBank/DDBJ databases">
        <title>Genomic analysis of Burkholderia ambifaria phage BcepF1, a member of the Bcep781- like phage supergroup.</title>
        <authorList>
            <person name="Summer E.J."/>
            <person name="Robinson S."/>
            <person name="Haines C."/>
            <person name="Adams B."/>
            <person name="Daggett M."/>
            <person name="Landua J."/>
            <person name="Swanson S."/>
            <person name="Vorndam W."/>
            <person name="Morrison W."/>
            <person name="Nail K."/>
            <person name="Gonzalez C."/>
            <person name="Young R."/>
        </authorList>
    </citation>
    <scope>NUCLEOTIDE SEQUENCE [LARGE SCALE GENOMIC DNA]</scope>
</reference>
<dbReference type="Pfam" id="PF22479">
    <property type="entry name" value="Pam3_gp18"/>
    <property type="match status" value="1"/>
</dbReference>
<feature type="domain" description="Cyanophage baseplate Pam3 plug gp18" evidence="1">
    <location>
        <begin position="1"/>
        <end position="92"/>
    </location>
</feature>
<keyword evidence="3" id="KW-1185">Reference proteome</keyword>
<dbReference type="OrthoDB" id="14886at10239"/>
<gene>
    <name evidence="2" type="ORF">BcepF1.109</name>
</gene>
<accession>A1Z013</accession>
<evidence type="ECO:0000259" key="1">
    <source>
        <dbReference type="Pfam" id="PF22479"/>
    </source>
</evidence>
<evidence type="ECO:0000313" key="3">
    <source>
        <dbReference type="Proteomes" id="UP000001793"/>
    </source>
</evidence>
<dbReference type="Proteomes" id="UP000001793">
    <property type="component" value="Segment"/>
</dbReference>
<name>A1Z013_9CAUD</name>
<dbReference type="GeneID" id="4818261"/>
<evidence type="ECO:0000313" key="2">
    <source>
        <dbReference type="EMBL" id="ABL96840.1"/>
    </source>
</evidence>
<dbReference type="RefSeq" id="YP_001039793.1">
    <property type="nucleotide sequence ID" value="NC_009015.1"/>
</dbReference>
<sequence>MFKIPLIQVPNQAISFNVDSAYWTIRIFQAIDHMCADVSRGGSPIARGIRCFSGIPLMPYEYMYEPDFGNFVFDNDADWELFDGRSNLFYLTNSEWKAYQSLSEASA</sequence>
<dbReference type="KEGG" id="vg:4818261"/>
<protein>
    <recommendedName>
        <fullName evidence="1">Cyanophage baseplate Pam3 plug gp18 domain-containing protein</fullName>
    </recommendedName>
</protein>
<dbReference type="InterPro" id="IPR054252">
    <property type="entry name" value="Pam3_gp18"/>
</dbReference>
<dbReference type="EMBL" id="EF153632">
    <property type="protein sequence ID" value="ABL96840.1"/>
    <property type="molecule type" value="Genomic_DNA"/>
</dbReference>
<organism evidence="2 3">
    <name type="scientific">Burkholderia phage BcepF1</name>
    <dbReference type="NCBI Taxonomy" id="2886897"/>
    <lineage>
        <taxon>Viruses</taxon>
        <taxon>Duplodnaviria</taxon>
        <taxon>Heunggongvirae</taxon>
        <taxon>Uroviricota</taxon>
        <taxon>Caudoviricetes</taxon>
        <taxon>Lindbergviridae</taxon>
        <taxon>Bcepfunavirus</taxon>
        <taxon>Bcepfunavirus bcepF1</taxon>
    </lineage>
</organism>